<dbReference type="PANTHER" id="PTHR45695">
    <property type="entry name" value="LEUCOKININ RECEPTOR-RELATED"/>
    <property type="match status" value="1"/>
</dbReference>
<dbReference type="Proteomes" id="UP000502823">
    <property type="component" value="Unassembled WGS sequence"/>
</dbReference>
<evidence type="ECO:0000256" key="4">
    <source>
        <dbReference type="ARBA" id="ARBA00022989"/>
    </source>
</evidence>
<comment type="similarity">
    <text evidence="2">Belongs to the G-protein coupled receptor 1 family.</text>
</comment>
<sequence length="187" mass="20765">MINATESLLDETVSSTFASQMFVSVMANSTSLRNNVSTLISTLPSTELDVTEFPEYTSSSSLANDSGSYLDYDGNNCTNDYCVSDDDYISLIENHIFPTTYEWVMIALHTVVFVVGLVGNALVCVAVYRNHSMRTVTNYFIVNLAVADFMVIFFCLPPTVVWDVTETWFLGTALCKIVVYFQVGNSE</sequence>
<dbReference type="GO" id="GO:0004930">
    <property type="term" value="F:G protein-coupled receptor activity"/>
    <property type="evidence" value="ECO:0007669"/>
    <property type="project" value="UniProtKB-KW"/>
</dbReference>
<keyword evidence="5" id="KW-0297">G-protein coupled receptor</keyword>
<proteinExistence type="inferred from homology"/>
<dbReference type="OrthoDB" id="5987936at2759"/>
<keyword evidence="8" id="KW-0807">Transducer</keyword>
<evidence type="ECO:0000259" key="10">
    <source>
        <dbReference type="PROSITE" id="PS50262"/>
    </source>
</evidence>
<organism evidence="11 12">
    <name type="scientific">Coptotermes formosanus</name>
    <name type="common">Formosan subterranean termite</name>
    <dbReference type="NCBI Taxonomy" id="36987"/>
    <lineage>
        <taxon>Eukaryota</taxon>
        <taxon>Metazoa</taxon>
        <taxon>Ecdysozoa</taxon>
        <taxon>Arthropoda</taxon>
        <taxon>Hexapoda</taxon>
        <taxon>Insecta</taxon>
        <taxon>Pterygota</taxon>
        <taxon>Neoptera</taxon>
        <taxon>Polyneoptera</taxon>
        <taxon>Dictyoptera</taxon>
        <taxon>Blattodea</taxon>
        <taxon>Blattoidea</taxon>
        <taxon>Termitoidae</taxon>
        <taxon>Rhinotermitidae</taxon>
        <taxon>Coptotermes</taxon>
    </lineage>
</organism>
<evidence type="ECO:0000256" key="5">
    <source>
        <dbReference type="ARBA" id="ARBA00023040"/>
    </source>
</evidence>
<dbReference type="PANTHER" id="PTHR45695:SF15">
    <property type="entry name" value="OPSIN RH2"/>
    <property type="match status" value="1"/>
</dbReference>
<evidence type="ECO:0000256" key="3">
    <source>
        <dbReference type="ARBA" id="ARBA00022692"/>
    </source>
</evidence>
<dbReference type="PRINTS" id="PR00237">
    <property type="entry name" value="GPCRRHODOPSN"/>
</dbReference>
<keyword evidence="6 9" id="KW-0472">Membrane</keyword>
<dbReference type="InterPro" id="IPR017452">
    <property type="entry name" value="GPCR_Rhodpsn_7TM"/>
</dbReference>
<evidence type="ECO:0000256" key="6">
    <source>
        <dbReference type="ARBA" id="ARBA00023136"/>
    </source>
</evidence>
<accession>A0A6L2PF41</accession>
<feature type="domain" description="G-protein coupled receptors family 1 profile" evidence="10">
    <location>
        <begin position="119"/>
        <end position="187"/>
    </location>
</feature>
<dbReference type="GO" id="GO:0005886">
    <property type="term" value="C:plasma membrane"/>
    <property type="evidence" value="ECO:0007669"/>
    <property type="project" value="TreeGrafter"/>
</dbReference>
<keyword evidence="7" id="KW-0675">Receptor</keyword>
<evidence type="ECO:0000313" key="11">
    <source>
        <dbReference type="EMBL" id="GFG31153.1"/>
    </source>
</evidence>
<evidence type="ECO:0000256" key="8">
    <source>
        <dbReference type="ARBA" id="ARBA00023224"/>
    </source>
</evidence>
<keyword evidence="3 9" id="KW-0812">Transmembrane</keyword>
<protein>
    <recommendedName>
        <fullName evidence="10">G-protein coupled receptors family 1 profile domain-containing protein</fullName>
    </recommendedName>
</protein>
<comment type="caution">
    <text evidence="11">The sequence shown here is derived from an EMBL/GenBank/DDBJ whole genome shotgun (WGS) entry which is preliminary data.</text>
</comment>
<evidence type="ECO:0000256" key="9">
    <source>
        <dbReference type="SAM" id="Phobius"/>
    </source>
</evidence>
<keyword evidence="4 9" id="KW-1133">Transmembrane helix</keyword>
<dbReference type="Pfam" id="PF00001">
    <property type="entry name" value="7tm_1"/>
    <property type="match status" value="1"/>
</dbReference>
<evidence type="ECO:0000256" key="2">
    <source>
        <dbReference type="ARBA" id="ARBA00010663"/>
    </source>
</evidence>
<dbReference type="InParanoid" id="A0A6L2PF41"/>
<dbReference type="Gene3D" id="1.20.1070.10">
    <property type="entry name" value="Rhodopsin 7-helix transmembrane proteins"/>
    <property type="match status" value="1"/>
</dbReference>
<reference evidence="12" key="1">
    <citation type="submission" date="2020-01" db="EMBL/GenBank/DDBJ databases">
        <title>Draft genome sequence of the Termite Coptotermes fromosanus.</title>
        <authorList>
            <person name="Itakura S."/>
            <person name="Yosikawa Y."/>
            <person name="Umezawa K."/>
        </authorList>
    </citation>
    <scope>NUCLEOTIDE SEQUENCE [LARGE SCALE GENOMIC DNA]</scope>
</reference>
<evidence type="ECO:0000256" key="7">
    <source>
        <dbReference type="ARBA" id="ARBA00023170"/>
    </source>
</evidence>
<feature type="transmembrane region" description="Helical" evidence="9">
    <location>
        <begin position="140"/>
        <end position="161"/>
    </location>
</feature>
<dbReference type="InterPro" id="IPR000276">
    <property type="entry name" value="GPCR_Rhodpsn"/>
</dbReference>
<feature type="transmembrane region" description="Helical" evidence="9">
    <location>
        <begin position="103"/>
        <end position="128"/>
    </location>
</feature>
<dbReference type="PROSITE" id="PS50262">
    <property type="entry name" value="G_PROTEIN_RECEP_F1_2"/>
    <property type="match status" value="1"/>
</dbReference>
<dbReference type="AlphaFoldDB" id="A0A6L2PF41"/>
<dbReference type="SUPFAM" id="SSF81321">
    <property type="entry name" value="Family A G protein-coupled receptor-like"/>
    <property type="match status" value="1"/>
</dbReference>
<keyword evidence="12" id="KW-1185">Reference proteome</keyword>
<evidence type="ECO:0000313" key="12">
    <source>
        <dbReference type="Proteomes" id="UP000502823"/>
    </source>
</evidence>
<dbReference type="EMBL" id="BLKM01000284">
    <property type="protein sequence ID" value="GFG31153.1"/>
    <property type="molecule type" value="Genomic_DNA"/>
</dbReference>
<comment type="subcellular location">
    <subcellularLocation>
        <location evidence="1">Membrane</location>
        <topology evidence="1">Multi-pass membrane protein</topology>
    </subcellularLocation>
</comment>
<evidence type="ECO:0000256" key="1">
    <source>
        <dbReference type="ARBA" id="ARBA00004141"/>
    </source>
</evidence>
<name>A0A6L2PF41_COPFO</name>
<gene>
    <name evidence="11" type="ORF">Cfor_08624</name>
</gene>